<proteinExistence type="predicted"/>
<evidence type="ECO:0000313" key="3">
    <source>
        <dbReference type="Proteomes" id="UP000367750"/>
    </source>
</evidence>
<dbReference type="RefSeq" id="WP_150458809.1">
    <property type="nucleotide sequence ID" value="NZ_VYKK01000018.1"/>
</dbReference>
<keyword evidence="3" id="KW-1185">Reference proteome</keyword>
<reference evidence="2 3" key="1">
    <citation type="submission" date="2019-09" db="EMBL/GenBank/DDBJ databases">
        <title>Bacillus ochoae sp. nov., Paenibacillus whitsoniae sp. nov., Paenibacillus spiritus sp. nov. Isolated from the Mars Exploration Rover during spacecraft assembly.</title>
        <authorList>
            <person name="Seuylemezian A."/>
            <person name="Vaishampayan P."/>
        </authorList>
    </citation>
    <scope>NUCLEOTIDE SEQUENCE [LARGE SCALE GENOMIC DNA]</scope>
    <source>
        <strain evidence="2 3">MER_111</strain>
    </source>
</reference>
<sequence>MDPIRTQAYAKLVENGVNAIEEINRLKDGGYTKEEIYVISYDQDREDRIAEAADANEVGRQEEGLLGIVADLFRSRGSELRAKIASLGFSDSEAEFYEKELNQGKVLLVAKKAARS</sequence>
<organism evidence="2 3">
    <name type="scientific">Paenibacillus spiritus</name>
    <dbReference type="NCBI Taxonomy" id="2496557"/>
    <lineage>
        <taxon>Bacteria</taxon>
        <taxon>Bacillati</taxon>
        <taxon>Bacillota</taxon>
        <taxon>Bacilli</taxon>
        <taxon>Bacillales</taxon>
        <taxon>Paenibacillaceae</taxon>
        <taxon>Paenibacillus</taxon>
    </lineage>
</organism>
<evidence type="ECO:0000313" key="2">
    <source>
        <dbReference type="EMBL" id="KAA9002104.1"/>
    </source>
</evidence>
<dbReference type="InterPro" id="IPR025889">
    <property type="entry name" value="GSP17M-like_dom"/>
</dbReference>
<feature type="domain" description="General stress protein 17M-like" evidence="1">
    <location>
        <begin position="11"/>
        <end position="104"/>
    </location>
</feature>
<dbReference type="Pfam" id="PF11181">
    <property type="entry name" value="YflT"/>
    <property type="match status" value="1"/>
</dbReference>
<accession>A0A5J5G5F3</accession>
<protein>
    <submittedName>
        <fullName evidence="2">General stress protein</fullName>
    </submittedName>
</protein>
<name>A0A5J5G5F3_9BACL</name>
<dbReference type="Proteomes" id="UP000367750">
    <property type="component" value="Unassembled WGS sequence"/>
</dbReference>
<gene>
    <name evidence="2" type="ORF">F4V43_13675</name>
</gene>
<dbReference type="EMBL" id="VYKK01000018">
    <property type="protein sequence ID" value="KAA9002104.1"/>
    <property type="molecule type" value="Genomic_DNA"/>
</dbReference>
<dbReference type="AlphaFoldDB" id="A0A5J5G5F3"/>
<dbReference type="OrthoDB" id="2353304at2"/>
<comment type="caution">
    <text evidence="2">The sequence shown here is derived from an EMBL/GenBank/DDBJ whole genome shotgun (WGS) entry which is preliminary data.</text>
</comment>
<evidence type="ECO:0000259" key="1">
    <source>
        <dbReference type="Pfam" id="PF11181"/>
    </source>
</evidence>